<keyword evidence="4" id="KW-1185">Reference proteome</keyword>
<dbReference type="InterPro" id="IPR039869">
    <property type="entry name" value="UBTD1/2"/>
</dbReference>
<proteinExistence type="predicted"/>
<sequence length="218" mass="24950">MGCCSSNQEEAKSPRGARRENPRPPRPQREAPRNPARGGGNRPNAVPYYGTLDKIEKIIPDTMTGEGIKQTEAFTVDLTEDQYKKWKDQFWETRAEGSEWVWNILKEAVDLQADEAKELLKNNDIKYESRLGMKMCYDQTGKSYVLPPAIINEPVGYGEDLEKKRLEEVKAPKDEKTLTLILRNASKFDDDEVEISDHSTVLELKEKYADLKDVDNIK</sequence>
<dbReference type="PANTHER" id="PTHR13609">
    <property type="entry name" value="UBIQUITIN DOMAIN CONTAINING 1 PROTEIN-RELATED"/>
    <property type="match status" value="1"/>
</dbReference>
<dbReference type="EMBL" id="CAMPGE010011671">
    <property type="protein sequence ID" value="CAI2370488.1"/>
    <property type="molecule type" value="Genomic_DNA"/>
</dbReference>
<feature type="domain" description="DC-UbP/UBTD2 N-terminal" evidence="2">
    <location>
        <begin position="75"/>
        <end position="155"/>
    </location>
</feature>
<gene>
    <name evidence="3" type="ORF">ECRASSUSDP1_LOCUS11801</name>
</gene>
<comment type="caution">
    <text evidence="3">The sequence shown here is derived from an EMBL/GenBank/DDBJ whole genome shotgun (WGS) entry which is preliminary data.</text>
</comment>
<evidence type="ECO:0000313" key="4">
    <source>
        <dbReference type="Proteomes" id="UP001295684"/>
    </source>
</evidence>
<accession>A0AAD1UN93</accession>
<feature type="region of interest" description="Disordered" evidence="1">
    <location>
        <begin position="1"/>
        <end position="47"/>
    </location>
</feature>
<evidence type="ECO:0000256" key="1">
    <source>
        <dbReference type="SAM" id="MobiDB-lite"/>
    </source>
</evidence>
<dbReference type="AlphaFoldDB" id="A0AAD1UN93"/>
<feature type="compositionally biased region" description="Basic and acidic residues" evidence="1">
    <location>
        <begin position="9"/>
        <end position="32"/>
    </location>
</feature>
<name>A0AAD1UN93_EUPCR</name>
<dbReference type="Gene3D" id="1.20.225.20">
    <property type="entry name" value="Ub domain-containing protein, DC-UbP/UBTD2, N-terminal domain"/>
    <property type="match status" value="1"/>
</dbReference>
<protein>
    <recommendedName>
        <fullName evidence="2">DC-UbP/UBTD2 N-terminal domain-containing protein</fullName>
    </recommendedName>
</protein>
<reference evidence="3" key="1">
    <citation type="submission" date="2023-07" db="EMBL/GenBank/DDBJ databases">
        <authorList>
            <consortium name="AG Swart"/>
            <person name="Singh M."/>
            <person name="Singh A."/>
            <person name="Seah K."/>
            <person name="Emmerich C."/>
        </authorList>
    </citation>
    <scope>NUCLEOTIDE SEQUENCE</scope>
    <source>
        <strain evidence="3">DP1</strain>
    </source>
</reference>
<dbReference type="InterPro" id="IPR032752">
    <property type="entry name" value="DC-UbP/UBTD2_N"/>
</dbReference>
<dbReference type="Proteomes" id="UP001295684">
    <property type="component" value="Unassembled WGS sequence"/>
</dbReference>
<evidence type="ECO:0000313" key="3">
    <source>
        <dbReference type="EMBL" id="CAI2370488.1"/>
    </source>
</evidence>
<dbReference type="InterPro" id="IPR038169">
    <property type="entry name" value="DC-UbP/UBTD2_N_sf"/>
</dbReference>
<organism evidence="3 4">
    <name type="scientific">Euplotes crassus</name>
    <dbReference type="NCBI Taxonomy" id="5936"/>
    <lineage>
        <taxon>Eukaryota</taxon>
        <taxon>Sar</taxon>
        <taxon>Alveolata</taxon>
        <taxon>Ciliophora</taxon>
        <taxon>Intramacronucleata</taxon>
        <taxon>Spirotrichea</taxon>
        <taxon>Hypotrichia</taxon>
        <taxon>Euplotida</taxon>
        <taxon>Euplotidae</taxon>
        <taxon>Moneuplotes</taxon>
    </lineage>
</organism>
<dbReference type="Pfam" id="PF16455">
    <property type="entry name" value="UBD"/>
    <property type="match status" value="1"/>
</dbReference>
<evidence type="ECO:0000259" key="2">
    <source>
        <dbReference type="Pfam" id="PF16455"/>
    </source>
</evidence>